<accession>A0A6N9T3V6</accession>
<sequence>MTVEYGYVAYIDEAGDDGLRAVKPRTVPGSSEWLILSATVIRATNQAHTKDWIENLRGRLRVRQAKTIHFHKLRADKKLLACEYLAKLPARYFIVASNKKNIEGYTNPDASKIPSQCWFYCWMTRVLLERVTHYVAARSLVDFGESKFLRLEYSERGGLRYSQMHAYYEWLKMKRSRPFLPWGQIDWSVMHRDLFFVYPHWDREGLQLADVVASAFFKSCDKHDTGSCDPTFAKALLPRMAKDRSRSQISGYGVKLLPSLSKASLDQDQQAIFRFYGYPEQWWDPAAFSK</sequence>
<evidence type="ECO:0000313" key="2">
    <source>
        <dbReference type="Proteomes" id="UP000469011"/>
    </source>
</evidence>
<comment type="caution">
    <text evidence="1">The sequence shown here is derived from an EMBL/GenBank/DDBJ whole genome shotgun (WGS) entry which is preliminary data.</text>
</comment>
<keyword evidence="2" id="KW-1185">Reference proteome</keyword>
<proteinExistence type="predicted"/>
<reference evidence="1 2" key="1">
    <citation type="submission" date="2020-01" db="EMBL/GenBank/DDBJ databases">
        <title>Jiella pacifica sp. nov.</title>
        <authorList>
            <person name="Xue Z."/>
            <person name="Zhu S."/>
            <person name="Chen J."/>
            <person name="Yang J."/>
        </authorList>
    </citation>
    <scope>NUCLEOTIDE SEQUENCE [LARGE SCALE GENOMIC DNA]</scope>
    <source>
        <strain evidence="1 2">40Bstr34</strain>
    </source>
</reference>
<name>A0A6N9T3V6_9HYPH</name>
<dbReference type="Proteomes" id="UP000469011">
    <property type="component" value="Unassembled WGS sequence"/>
</dbReference>
<dbReference type="EMBL" id="JAAAMG010000006">
    <property type="protein sequence ID" value="NDW04736.1"/>
    <property type="molecule type" value="Genomic_DNA"/>
</dbReference>
<dbReference type="RefSeq" id="WP_163462982.1">
    <property type="nucleotide sequence ID" value="NZ_JAAAMG010000006.1"/>
</dbReference>
<dbReference type="AlphaFoldDB" id="A0A6N9T3V6"/>
<organism evidence="1 2">
    <name type="scientific">Jiella pacifica</name>
    <dbReference type="NCBI Taxonomy" id="2696469"/>
    <lineage>
        <taxon>Bacteria</taxon>
        <taxon>Pseudomonadati</taxon>
        <taxon>Pseudomonadota</taxon>
        <taxon>Alphaproteobacteria</taxon>
        <taxon>Hyphomicrobiales</taxon>
        <taxon>Aurantimonadaceae</taxon>
        <taxon>Jiella</taxon>
    </lineage>
</organism>
<dbReference type="Pfam" id="PF12686">
    <property type="entry name" value="DUF3800"/>
    <property type="match status" value="1"/>
</dbReference>
<evidence type="ECO:0000313" key="1">
    <source>
        <dbReference type="EMBL" id="NDW04736.1"/>
    </source>
</evidence>
<dbReference type="InterPro" id="IPR024524">
    <property type="entry name" value="DUF3800"/>
</dbReference>
<gene>
    <name evidence="1" type="ORF">GTK09_09870</name>
</gene>
<protein>
    <submittedName>
        <fullName evidence="1">DUF3800 domain-containing protein</fullName>
    </submittedName>
</protein>